<feature type="transmembrane region" description="Helical" evidence="2">
    <location>
        <begin position="37"/>
        <end position="64"/>
    </location>
</feature>
<reference evidence="3 4" key="1">
    <citation type="journal article" name="Sci. Rep.">
        <title>Genome-scale phylogenetic analyses confirm Olpidium as the closest living zoosporic fungus to the non-flagellated, terrestrial fungi.</title>
        <authorList>
            <person name="Chang Y."/>
            <person name="Rochon D."/>
            <person name="Sekimoto S."/>
            <person name="Wang Y."/>
            <person name="Chovatia M."/>
            <person name="Sandor L."/>
            <person name="Salamov A."/>
            <person name="Grigoriev I.V."/>
            <person name="Stajich J.E."/>
            <person name="Spatafora J.W."/>
        </authorList>
    </citation>
    <scope>NUCLEOTIDE SEQUENCE [LARGE SCALE GENOMIC DNA]</scope>
    <source>
        <strain evidence="3">S191</strain>
    </source>
</reference>
<feature type="region of interest" description="Disordered" evidence="1">
    <location>
        <begin position="92"/>
        <end position="122"/>
    </location>
</feature>
<protein>
    <submittedName>
        <fullName evidence="3">Uncharacterized protein</fullName>
    </submittedName>
</protein>
<feature type="non-terminal residue" evidence="3">
    <location>
        <position position="1"/>
    </location>
</feature>
<dbReference type="EMBL" id="JAEFCI010001457">
    <property type="protein sequence ID" value="KAG5462892.1"/>
    <property type="molecule type" value="Genomic_DNA"/>
</dbReference>
<evidence type="ECO:0000256" key="1">
    <source>
        <dbReference type="SAM" id="MobiDB-lite"/>
    </source>
</evidence>
<dbReference type="Proteomes" id="UP000673691">
    <property type="component" value="Unassembled WGS sequence"/>
</dbReference>
<evidence type="ECO:0000256" key="2">
    <source>
        <dbReference type="SAM" id="Phobius"/>
    </source>
</evidence>
<proteinExistence type="predicted"/>
<comment type="caution">
    <text evidence="3">The sequence shown here is derived from an EMBL/GenBank/DDBJ whole genome shotgun (WGS) entry which is preliminary data.</text>
</comment>
<keyword evidence="2" id="KW-0812">Transmembrane</keyword>
<name>A0A8H8DM46_9FUNG</name>
<evidence type="ECO:0000313" key="4">
    <source>
        <dbReference type="Proteomes" id="UP000673691"/>
    </source>
</evidence>
<sequence>PQSLTSCCSGGRRTTRSSVREAAVAPTRPFYCLFLRFFFYSFSFLLAHLTPLFFFWFLPVLFFFPPHLSSYRPPKETARVNVVRVWSGPHHKAGMGGEGGGEHGGGRPGPPFLPREIPRQIP</sequence>
<gene>
    <name evidence="3" type="ORF">BJ554DRAFT_2999</name>
</gene>
<dbReference type="AlphaFoldDB" id="A0A8H8DM46"/>
<organism evidence="3 4">
    <name type="scientific">Olpidium bornovanus</name>
    <dbReference type="NCBI Taxonomy" id="278681"/>
    <lineage>
        <taxon>Eukaryota</taxon>
        <taxon>Fungi</taxon>
        <taxon>Fungi incertae sedis</taxon>
        <taxon>Olpidiomycota</taxon>
        <taxon>Olpidiomycotina</taxon>
        <taxon>Olpidiomycetes</taxon>
        <taxon>Olpidiales</taxon>
        <taxon>Olpidiaceae</taxon>
        <taxon>Olpidium</taxon>
    </lineage>
</organism>
<keyword evidence="4" id="KW-1185">Reference proteome</keyword>
<keyword evidence="2" id="KW-1133">Transmembrane helix</keyword>
<accession>A0A8H8DM46</accession>
<keyword evidence="2" id="KW-0472">Membrane</keyword>
<evidence type="ECO:0000313" key="3">
    <source>
        <dbReference type="EMBL" id="KAG5462892.1"/>
    </source>
</evidence>